<accession>A0AAV5U7G5</accession>
<sequence>MDEGDEIEGTGGSSSDGEDDDSDDNFMDMRRAKTWRRKVTIARRHLRALGVRIFKKLRPELRCFSSGLALKCVRSDPFFLSDILSVLEDEKLVKIAAPSAETAPYYGACLPRDLR</sequence>
<protein>
    <submittedName>
        <fullName evidence="2">Uncharacterized protein</fullName>
    </submittedName>
</protein>
<gene>
    <name evidence="2" type="ORF">PENTCL1PPCAC_24509</name>
</gene>
<feature type="region of interest" description="Disordered" evidence="1">
    <location>
        <begin position="1"/>
        <end position="27"/>
    </location>
</feature>
<reference evidence="2" key="1">
    <citation type="submission" date="2023-10" db="EMBL/GenBank/DDBJ databases">
        <title>Genome assembly of Pristionchus species.</title>
        <authorList>
            <person name="Yoshida K."/>
            <person name="Sommer R.J."/>
        </authorList>
    </citation>
    <scope>NUCLEOTIDE SEQUENCE</scope>
    <source>
        <strain evidence="2">RS0144</strain>
    </source>
</reference>
<comment type="caution">
    <text evidence="2">The sequence shown here is derived from an EMBL/GenBank/DDBJ whole genome shotgun (WGS) entry which is preliminary data.</text>
</comment>
<dbReference type="AlphaFoldDB" id="A0AAV5U7G5"/>
<feature type="compositionally biased region" description="Acidic residues" evidence="1">
    <location>
        <begin position="16"/>
        <end position="26"/>
    </location>
</feature>
<keyword evidence="3" id="KW-1185">Reference proteome</keyword>
<dbReference type="Proteomes" id="UP001432027">
    <property type="component" value="Unassembled WGS sequence"/>
</dbReference>
<dbReference type="EMBL" id="BTSX01000005">
    <property type="protein sequence ID" value="GMT02335.1"/>
    <property type="molecule type" value="Genomic_DNA"/>
</dbReference>
<evidence type="ECO:0000313" key="2">
    <source>
        <dbReference type="EMBL" id="GMT02335.1"/>
    </source>
</evidence>
<proteinExistence type="predicted"/>
<name>A0AAV5U7G5_9BILA</name>
<evidence type="ECO:0000313" key="3">
    <source>
        <dbReference type="Proteomes" id="UP001432027"/>
    </source>
</evidence>
<evidence type="ECO:0000256" key="1">
    <source>
        <dbReference type="SAM" id="MobiDB-lite"/>
    </source>
</evidence>
<organism evidence="2 3">
    <name type="scientific">Pristionchus entomophagus</name>
    <dbReference type="NCBI Taxonomy" id="358040"/>
    <lineage>
        <taxon>Eukaryota</taxon>
        <taxon>Metazoa</taxon>
        <taxon>Ecdysozoa</taxon>
        <taxon>Nematoda</taxon>
        <taxon>Chromadorea</taxon>
        <taxon>Rhabditida</taxon>
        <taxon>Rhabditina</taxon>
        <taxon>Diplogasteromorpha</taxon>
        <taxon>Diplogasteroidea</taxon>
        <taxon>Neodiplogasteridae</taxon>
        <taxon>Pristionchus</taxon>
    </lineage>
</organism>